<keyword evidence="4" id="KW-0238">DNA-binding</keyword>
<dbReference type="CDD" id="cd06171">
    <property type="entry name" value="Sigma70_r4"/>
    <property type="match status" value="1"/>
</dbReference>
<dbReference type="NCBIfam" id="TIGR02943">
    <property type="entry name" value="Sig70_famx1"/>
    <property type="match status" value="1"/>
</dbReference>
<gene>
    <name evidence="8" type="ORF">BKG93_07215</name>
</gene>
<dbReference type="InterPro" id="IPR013249">
    <property type="entry name" value="RNA_pol_sigma70_r4_t2"/>
</dbReference>
<keyword evidence="2" id="KW-0805">Transcription regulation</keyword>
<dbReference type="EMBL" id="MLAH01000042">
    <property type="protein sequence ID" value="OOF84561.1"/>
    <property type="molecule type" value="Genomic_DNA"/>
</dbReference>
<dbReference type="GO" id="GO:0006352">
    <property type="term" value="P:DNA-templated transcription initiation"/>
    <property type="evidence" value="ECO:0007669"/>
    <property type="project" value="InterPro"/>
</dbReference>
<dbReference type="PANTHER" id="PTHR43133:SF8">
    <property type="entry name" value="RNA POLYMERASE SIGMA FACTOR HI_1459-RELATED"/>
    <property type="match status" value="1"/>
</dbReference>
<protein>
    <submittedName>
        <fullName evidence="8">RNA polymerase subunit sigma</fullName>
    </submittedName>
</protein>
<dbReference type="Proteomes" id="UP000189549">
    <property type="component" value="Unassembled WGS sequence"/>
</dbReference>
<reference evidence="8 9" key="1">
    <citation type="submission" date="2016-10" db="EMBL/GenBank/DDBJ databases">
        <title>Rodentibacter gen. nov. and new species.</title>
        <authorList>
            <person name="Christensen H."/>
        </authorList>
    </citation>
    <scope>NUCLEOTIDE SEQUENCE [LARGE SCALE GENOMIC DNA]</scope>
    <source>
        <strain evidence="8 9">Ppn157</strain>
    </source>
</reference>
<dbReference type="Pfam" id="PF08281">
    <property type="entry name" value="Sigma70_r4_2"/>
    <property type="match status" value="1"/>
</dbReference>
<dbReference type="GO" id="GO:0003677">
    <property type="term" value="F:DNA binding"/>
    <property type="evidence" value="ECO:0007669"/>
    <property type="project" value="UniProtKB-KW"/>
</dbReference>
<dbReference type="Gene3D" id="1.10.10.10">
    <property type="entry name" value="Winged helix-like DNA-binding domain superfamily/Winged helix DNA-binding domain"/>
    <property type="match status" value="1"/>
</dbReference>
<evidence type="ECO:0000256" key="1">
    <source>
        <dbReference type="ARBA" id="ARBA00010641"/>
    </source>
</evidence>
<dbReference type="NCBIfam" id="TIGR02937">
    <property type="entry name" value="sigma70-ECF"/>
    <property type="match status" value="1"/>
</dbReference>
<dbReference type="InterPro" id="IPR039425">
    <property type="entry name" value="RNA_pol_sigma-70-like"/>
</dbReference>
<dbReference type="InterPro" id="IPR013324">
    <property type="entry name" value="RNA_pol_sigma_r3/r4-like"/>
</dbReference>
<dbReference type="AlphaFoldDB" id="A0A1V3L426"/>
<dbReference type="GO" id="GO:0016987">
    <property type="term" value="F:sigma factor activity"/>
    <property type="evidence" value="ECO:0007669"/>
    <property type="project" value="UniProtKB-KW"/>
</dbReference>
<proteinExistence type="inferred from homology"/>
<dbReference type="InterPro" id="IPR036388">
    <property type="entry name" value="WH-like_DNA-bd_sf"/>
</dbReference>
<dbReference type="PANTHER" id="PTHR43133">
    <property type="entry name" value="RNA POLYMERASE ECF-TYPE SIGMA FACTO"/>
    <property type="match status" value="1"/>
</dbReference>
<sequence length="190" mass="22421">MSITQISKQQITDIRLQMIKFAELQLNHKETAEDLVQESLLSALKNIAHFNRQAALKTWMFAILKNKIIDYLRQKDRWVLESELISEDEQENTFFDNVGHWKSEYNPPNWQINEQTVYSDEFWVILEICLTNLPAKQAKVFMMREYLGFSSEEICANLKITTANLRTMLYRARLQLQQCLSVKLSLGERK</sequence>
<dbReference type="InterPro" id="IPR014284">
    <property type="entry name" value="RNA_pol_sigma-70_dom"/>
</dbReference>
<dbReference type="InterPro" id="IPR007627">
    <property type="entry name" value="RNA_pol_sigma70_r2"/>
</dbReference>
<feature type="domain" description="RNA polymerase sigma-70 region 2" evidence="6">
    <location>
        <begin position="22"/>
        <end position="77"/>
    </location>
</feature>
<accession>A0A1V3L426</accession>
<dbReference type="SUPFAM" id="SSF88659">
    <property type="entry name" value="Sigma3 and sigma4 domains of RNA polymerase sigma factors"/>
    <property type="match status" value="1"/>
</dbReference>
<feature type="domain" description="RNA polymerase sigma factor 70 region 4 type 2" evidence="7">
    <location>
        <begin position="129"/>
        <end position="176"/>
    </location>
</feature>
<dbReference type="SUPFAM" id="SSF88946">
    <property type="entry name" value="Sigma2 domain of RNA polymerase sigma factors"/>
    <property type="match status" value="1"/>
</dbReference>
<name>A0A1V3L426_9PAST</name>
<dbReference type="Gene3D" id="1.10.1740.10">
    <property type="match status" value="1"/>
</dbReference>
<evidence type="ECO:0000256" key="4">
    <source>
        <dbReference type="ARBA" id="ARBA00023125"/>
    </source>
</evidence>
<dbReference type="InterPro" id="IPR013325">
    <property type="entry name" value="RNA_pol_sigma_r2"/>
</dbReference>
<keyword evidence="5" id="KW-0804">Transcription</keyword>
<evidence type="ECO:0000313" key="9">
    <source>
        <dbReference type="Proteomes" id="UP000189549"/>
    </source>
</evidence>
<evidence type="ECO:0000256" key="5">
    <source>
        <dbReference type="ARBA" id="ARBA00023163"/>
    </source>
</evidence>
<comment type="caution">
    <text evidence="8">The sequence shown here is derived from an EMBL/GenBank/DDBJ whole genome shotgun (WGS) entry which is preliminary data.</text>
</comment>
<evidence type="ECO:0000313" key="8">
    <source>
        <dbReference type="EMBL" id="OOF84561.1"/>
    </source>
</evidence>
<evidence type="ECO:0000259" key="6">
    <source>
        <dbReference type="Pfam" id="PF04542"/>
    </source>
</evidence>
<organism evidence="8 9">
    <name type="scientific">Rodentibacter ratti</name>
    <dbReference type="NCBI Taxonomy" id="1906745"/>
    <lineage>
        <taxon>Bacteria</taxon>
        <taxon>Pseudomonadati</taxon>
        <taxon>Pseudomonadota</taxon>
        <taxon>Gammaproteobacteria</taxon>
        <taxon>Pasteurellales</taxon>
        <taxon>Pasteurellaceae</taxon>
        <taxon>Rodentibacter</taxon>
    </lineage>
</organism>
<keyword evidence="3" id="KW-0731">Sigma factor</keyword>
<dbReference type="Pfam" id="PF04542">
    <property type="entry name" value="Sigma70_r2"/>
    <property type="match status" value="1"/>
</dbReference>
<dbReference type="InterPro" id="IPR014289">
    <property type="entry name" value="RNA_pol_sigma-24-rel"/>
</dbReference>
<dbReference type="NCBIfam" id="NF009182">
    <property type="entry name" value="PRK12530.1"/>
    <property type="match status" value="1"/>
</dbReference>
<dbReference type="RefSeq" id="WP_077476449.1">
    <property type="nucleotide sequence ID" value="NZ_MLAH01000042.1"/>
</dbReference>
<evidence type="ECO:0000256" key="2">
    <source>
        <dbReference type="ARBA" id="ARBA00023015"/>
    </source>
</evidence>
<evidence type="ECO:0000256" key="3">
    <source>
        <dbReference type="ARBA" id="ARBA00023082"/>
    </source>
</evidence>
<evidence type="ECO:0000259" key="7">
    <source>
        <dbReference type="Pfam" id="PF08281"/>
    </source>
</evidence>
<comment type="similarity">
    <text evidence="1">Belongs to the sigma-70 factor family. ECF subfamily.</text>
</comment>